<dbReference type="GO" id="GO:0016323">
    <property type="term" value="C:basolateral plasma membrane"/>
    <property type="evidence" value="ECO:0007669"/>
    <property type="project" value="TreeGrafter"/>
</dbReference>
<comment type="similarity">
    <text evidence="2 7">Belongs to the MIP/aquaporin (TC 1.A.8) family.</text>
</comment>
<evidence type="ECO:0000256" key="2">
    <source>
        <dbReference type="ARBA" id="ARBA00006175"/>
    </source>
</evidence>
<evidence type="ECO:0000256" key="7">
    <source>
        <dbReference type="RuleBase" id="RU000477"/>
    </source>
</evidence>
<proteinExistence type="inferred from homology"/>
<evidence type="ECO:0000256" key="1">
    <source>
        <dbReference type="ARBA" id="ARBA00004141"/>
    </source>
</evidence>
<dbReference type="SUPFAM" id="SSF81338">
    <property type="entry name" value="Aquaporin-like"/>
    <property type="match status" value="1"/>
</dbReference>
<name>A0A2T7NFU1_POMCA</name>
<evidence type="ECO:0000256" key="3">
    <source>
        <dbReference type="ARBA" id="ARBA00022448"/>
    </source>
</evidence>
<feature type="transmembrane region" description="Helical" evidence="8">
    <location>
        <begin position="137"/>
        <end position="154"/>
    </location>
</feature>
<sequence length="265" mass="29127">MGKLRKYLQVNSRLGRAILAEFIGTFHHGGKLLVSRSRYLRLSVPIPPFDLCGLGGSLNPAVTLVMCLQGAVQWPLFPFYTLANLAGAFAAAAVQYGVYYDALNSYDGGQRRTYGEKATASIFSTFPNSKISTLNCFFDQVFGTFILCGCILAMTDKRNMMPHKGLLPLAVGAIVFGIGTCWAYNCGYALNPARDLGPRIFTAIAGWGVEPFSFRNYNWFWVPIVGPMVGSFVSWLVYSFFVQNIPSRNPQEDSAFDDQVAGSCL</sequence>
<keyword evidence="6 8" id="KW-0472">Membrane</keyword>
<keyword evidence="10" id="KW-1185">Reference proteome</keyword>
<dbReference type="InterPro" id="IPR050363">
    <property type="entry name" value="MIP/Aquaporin"/>
</dbReference>
<comment type="subcellular location">
    <subcellularLocation>
        <location evidence="1">Membrane</location>
        <topology evidence="1">Multi-pass membrane protein</topology>
    </subcellularLocation>
</comment>
<feature type="transmembrane region" description="Helical" evidence="8">
    <location>
        <begin position="166"/>
        <end position="185"/>
    </location>
</feature>
<evidence type="ECO:0000313" key="9">
    <source>
        <dbReference type="EMBL" id="PVD20047.1"/>
    </source>
</evidence>
<gene>
    <name evidence="9" type="ORF">C0Q70_20541</name>
</gene>
<dbReference type="EMBL" id="PZQS01000013">
    <property type="protein sequence ID" value="PVD20047.1"/>
    <property type="molecule type" value="Genomic_DNA"/>
</dbReference>
<dbReference type="Gene3D" id="1.20.1080.10">
    <property type="entry name" value="Glycerol uptake facilitator protein"/>
    <property type="match status" value="1"/>
</dbReference>
<evidence type="ECO:0000256" key="4">
    <source>
        <dbReference type="ARBA" id="ARBA00022692"/>
    </source>
</evidence>
<accession>A0A2T7NFU1</accession>
<feature type="transmembrane region" description="Helical" evidence="8">
    <location>
        <begin position="219"/>
        <end position="241"/>
    </location>
</feature>
<dbReference type="Proteomes" id="UP000245119">
    <property type="component" value="Linkage Group LG13"/>
</dbReference>
<evidence type="ECO:0000256" key="5">
    <source>
        <dbReference type="ARBA" id="ARBA00022989"/>
    </source>
</evidence>
<dbReference type="GO" id="GO:0015250">
    <property type="term" value="F:water channel activity"/>
    <property type="evidence" value="ECO:0007669"/>
    <property type="project" value="TreeGrafter"/>
</dbReference>
<dbReference type="InterPro" id="IPR023271">
    <property type="entry name" value="Aquaporin-like"/>
</dbReference>
<dbReference type="Pfam" id="PF00230">
    <property type="entry name" value="MIP"/>
    <property type="match status" value="1"/>
</dbReference>
<protein>
    <recommendedName>
        <fullName evidence="11">Aquaglyceroporin-3</fullName>
    </recommendedName>
</protein>
<evidence type="ECO:0000256" key="6">
    <source>
        <dbReference type="ARBA" id="ARBA00023136"/>
    </source>
</evidence>
<evidence type="ECO:0008006" key="11">
    <source>
        <dbReference type="Google" id="ProtNLM"/>
    </source>
</evidence>
<evidence type="ECO:0000256" key="8">
    <source>
        <dbReference type="SAM" id="Phobius"/>
    </source>
</evidence>
<dbReference type="PANTHER" id="PTHR43829:SF9">
    <property type="entry name" value="AQUAPORIN-9"/>
    <property type="match status" value="1"/>
</dbReference>
<keyword evidence="3 7" id="KW-0813">Transport</keyword>
<reference evidence="9 10" key="1">
    <citation type="submission" date="2018-04" db="EMBL/GenBank/DDBJ databases">
        <title>The genome of golden apple snail Pomacea canaliculata provides insight into stress tolerance and invasive adaptation.</title>
        <authorList>
            <person name="Liu C."/>
            <person name="Liu B."/>
            <person name="Ren Y."/>
            <person name="Zhang Y."/>
            <person name="Wang H."/>
            <person name="Li S."/>
            <person name="Jiang F."/>
            <person name="Yin L."/>
            <person name="Zhang G."/>
            <person name="Qian W."/>
            <person name="Fan W."/>
        </authorList>
    </citation>
    <scope>NUCLEOTIDE SEQUENCE [LARGE SCALE GENOMIC DNA]</scope>
    <source>
        <strain evidence="9">SZHN2017</strain>
        <tissue evidence="9">Muscle</tissue>
    </source>
</reference>
<dbReference type="OrthoDB" id="3222at2759"/>
<comment type="caution">
    <text evidence="9">The sequence shown here is derived from an EMBL/GenBank/DDBJ whole genome shotgun (WGS) entry which is preliminary data.</text>
</comment>
<dbReference type="STRING" id="400727.A0A2T7NFU1"/>
<keyword evidence="5 8" id="KW-1133">Transmembrane helix</keyword>
<keyword evidence="4 7" id="KW-0812">Transmembrane</keyword>
<organism evidence="9 10">
    <name type="scientific">Pomacea canaliculata</name>
    <name type="common">Golden apple snail</name>
    <dbReference type="NCBI Taxonomy" id="400727"/>
    <lineage>
        <taxon>Eukaryota</taxon>
        <taxon>Metazoa</taxon>
        <taxon>Spiralia</taxon>
        <taxon>Lophotrochozoa</taxon>
        <taxon>Mollusca</taxon>
        <taxon>Gastropoda</taxon>
        <taxon>Caenogastropoda</taxon>
        <taxon>Architaenioglossa</taxon>
        <taxon>Ampullarioidea</taxon>
        <taxon>Ampullariidae</taxon>
        <taxon>Pomacea</taxon>
    </lineage>
</organism>
<dbReference type="AlphaFoldDB" id="A0A2T7NFU1"/>
<dbReference type="PRINTS" id="PR00783">
    <property type="entry name" value="MINTRINSICP"/>
</dbReference>
<dbReference type="GO" id="GO:0015254">
    <property type="term" value="F:glycerol channel activity"/>
    <property type="evidence" value="ECO:0007669"/>
    <property type="project" value="TreeGrafter"/>
</dbReference>
<dbReference type="PANTHER" id="PTHR43829">
    <property type="entry name" value="AQUAPORIN OR AQUAGLYCEROPORIN RELATED"/>
    <property type="match status" value="1"/>
</dbReference>
<dbReference type="InterPro" id="IPR000425">
    <property type="entry name" value="MIP"/>
</dbReference>
<evidence type="ECO:0000313" key="10">
    <source>
        <dbReference type="Proteomes" id="UP000245119"/>
    </source>
</evidence>